<sequence length="484" mass="54848">MALFFLERPFSHLTTTNAAPTDAETSEIRQIMSRGRAHVRDLGIEIDRLQRTIVALRQERRDVQNRVDLHAAILSPIRRFPAEILGEIFRWTLPSSKARFISFTAQSPWNISRVSSRWRAICISSPDLWSHIRVHASRIFPVAALRIQLERSKPRSISIYFSWDGTDSNIDALAILVMSSTRWESASLIRPSGAMVLGLNTLSEREGCLPLLRELNFKRSDDRETCTAFETAPRLTDVSIDGSHRRLLVPLAQLTRLRLQMPRTPERLRLAVNLLQLTLGKASLTLPPPAYDEPIELPHLRMLFIADGRYLFSFLLPALVDICIKENAMFLPSFIDRSSCRLQKLTVIEELPNILGILDRAPTLREIRLRHPSAVSNLLRHLTIFLPSENDSSQLVCPNLHRITLCNIGQEEFALAITMLDSRRRRGTVSPIFLSVLQLDSESESTRCPYSFPSELHIAVQWVSGKPAQALCDGWRADYPGGGK</sequence>
<comment type="caution">
    <text evidence="2">The sequence shown here is derived from an EMBL/GenBank/DDBJ whole genome shotgun (WGS) entry which is preliminary data.</text>
</comment>
<evidence type="ECO:0000313" key="3">
    <source>
        <dbReference type="Proteomes" id="UP001218188"/>
    </source>
</evidence>
<accession>A0AAD6TJZ1</accession>
<evidence type="ECO:0000313" key="2">
    <source>
        <dbReference type="EMBL" id="KAJ7045252.1"/>
    </source>
</evidence>
<feature type="coiled-coil region" evidence="1">
    <location>
        <begin position="39"/>
        <end position="66"/>
    </location>
</feature>
<gene>
    <name evidence="2" type="ORF">C8F04DRAFT_1068197</name>
</gene>
<protein>
    <recommendedName>
        <fullName evidence="4">F-box domain-containing protein</fullName>
    </recommendedName>
</protein>
<proteinExistence type="predicted"/>
<dbReference type="InterPro" id="IPR036047">
    <property type="entry name" value="F-box-like_dom_sf"/>
</dbReference>
<dbReference type="SUPFAM" id="SSF81383">
    <property type="entry name" value="F-box domain"/>
    <property type="match status" value="1"/>
</dbReference>
<dbReference type="AlphaFoldDB" id="A0AAD6TJZ1"/>
<keyword evidence="1" id="KW-0175">Coiled coil</keyword>
<reference evidence="2" key="1">
    <citation type="submission" date="2023-03" db="EMBL/GenBank/DDBJ databases">
        <title>Massive genome expansion in bonnet fungi (Mycena s.s.) driven by repeated elements and novel gene families across ecological guilds.</title>
        <authorList>
            <consortium name="Lawrence Berkeley National Laboratory"/>
            <person name="Harder C.B."/>
            <person name="Miyauchi S."/>
            <person name="Viragh M."/>
            <person name="Kuo A."/>
            <person name="Thoen E."/>
            <person name="Andreopoulos B."/>
            <person name="Lu D."/>
            <person name="Skrede I."/>
            <person name="Drula E."/>
            <person name="Henrissat B."/>
            <person name="Morin E."/>
            <person name="Kohler A."/>
            <person name="Barry K."/>
            <person name="LaButti K."/>
            <person name="Morin E."/>
            <person name="Salamov A."/>
            <person name="Lipzen A."/>
            <person name="Mereny Z."/>
            <person name="Hegedus B."/>
            <person name="Baldrian P."/>
            <person name="Stursova M."/>
            <person name="Weitz H."/>
            <person name="Taylor A."/>
            <person name="Grigoriev I.V."/>
            <person name="Nagy L.G."/>
            <person name="Martin F."/>
            <person name="Kauserud H."/>
        </authorList>
    </citation>
    <scope>NUCLEOTIDE SEQUENCE</scope>
    <source>
        <strain evidence="2">CBHHK200</strain>
    </source>
</reference>
<dbReference type="Proteomes" id="UP001218188">
    <property type="component" value="Unassembled WGS sequence"/>
</dbReference>
<evidence type="ECO:0000256" key="1">
    <source>
        <dbReference type="SAM" id="Coils"/>
    </source>
</evidence>
<organism evidence="2 3">
    <name type="scientific">Mycena alexandri</name>
    <dbReference type="NCBI Taxonomy" id="1745969"/>
    <lineage>
        <taxon>Eukaryota</taxon>
        <taxon>Fungi</taxon>
        <taxon>Dikarya</taxon>
        <taxon>Basidiomycota</taxon>
        <taxon>Agaricomycotina</taxon>
        <taxon>Agaricomycetes</taxon>
        <taxon>Agaricomycetidae</taxon>
        <taxon>Agaricales</taxon>
        <taxon>Marasmiineae</taxon>
        <taxon>Mycenaceae</taxon>
        <taxon>Mycena</taxon>
    </lineage>
</organism>
<keyword evidence="3" id="KW-1185">Reference proteome</keyword>
<name>A0AAD6TJZ1_9AGAR</name>
<evidence type="ECO:0008006" key="4">
    <source>
        <dbReference type="Google" id="ProtNLM"/>
    </source>
</evidence>
<dbReference type="EMBL" id="JARJCM010000005">
    <property type="protein sequence ID" value="KAJ7045252.1"/>
    <property type="molecule type" value="Genomic_DNA"/>
</dbReference>
<dbReference type="Gene3D" id="1.20.1280.50">
    <property type="match status" value="1"/>
</dbReference>